<accession>A0A6J4V364</accession>
<evidence type="ECO:0000256" key="4">
    <source>
        <dbReference type="ARBA" id="ARBA00022840"/>
    </source>
</evidence>
<proteinExistence type="inferred from homology"/>
<dbReference type="InterPro" id="IPR003593">
    <property type="entry name" value="AAA+_ATPase"/>
</dbReference>
<dbReference type="PANTHER" id="PTHR46743:SF2">
    <property type="entry name" value="TEICHOIC ACIDS EXPORT ATP-BINDING PROTEIN TAGH"/>
    <property type="match status" value="1"/>
</dbReference>
<keyword evidence="6" id="KW-0378">Hydrolase</keyword>
<dbReference type="InterPro" id="IPR050683">
    <property type="entry name" value="Bact_Polysacc_Export_ATP-bd"/>
</dbReference>
<protein>
    <submittedName>
        <fullName evidence="6">Teichoic acid export ATP-binding protein TagH</fullName>
        <ecNumber evidence="6">3.6.3.40</ecNumber>
    </submittedName>
</protein>
<dbReference type="CDD" id="cd03220">
    <property type="entry name" value="ABC_KpsT_Wzt"/>
    <property type="match status" value="1"/>
</dbReference>
<sequence>MRRPPTRDARNAVEFDAVSRVFTIQHERKESLQDWFIQRLKRQRLARRAPDRPASEQFWALRDVSFAVGRGETVGLIGRNGAGKSTMLKLATGILEPSRGEVRVSGRTYAMLELGAGFHPELTGRDNIFLNGSIYGFGRKAMRRKFEQIVDFAELEQFIDTPVKYYSSGMFIRLGFATATAMDPEILVIDEVLSVGDAAFQRKCNDAIRDLQGQGVTILFVSHSSEAVREFCHRAVLVSHGQVIADGPVEGVLTEYAKLQLQEQGLGYGEAAVAPSAPNGAAAPDGAGAHYAPGGDHVRAQLASVVVRDTAGDVTQTIEPGGAVTVELMVLGDERSPLDLLLRWRTQLGMLLFETRSTLPPAPPGEPRRASCHFPRFPLYRDGAVLGVALIDPASGIFIDTQRLELHIPANDGPLMRFDHAWTTPGDWAGEGRPAASALRAAEGGVGTALATGGEMD</sequence>
<comment type="similarity">
    <text evidence="1">Belongs to the ABC transporter superfamily.</text>
</comment>
<name>A0A6J4V364_9BACT</name>
<keyword evidence="4 6" id="KW-0067">ATP-binding</keyword>
<evidence type="ECO:0000313" key="6">
    <source>
        <dbReference type="EMBL" id="CAA9565501.1"/>
    </source>
</evidence>
<gene>
    <name evidence="6" type="ORF">AVDCRST_MAG88-1851</name>
</gene>
<evidence type="ECO:0000256" key="1">
    <source>
        <dbReference type="ARBA" id="ARBA00005417"/>
    </source>
</evidence>
<dbReference type="SMART" id="SM00382">
    <property type="entry name" value="AAA"/>
    <property type="match status" value="1"/>
</dbReference>
<dbReference type="EMBL" id="CADCWM010000513">
    <property type="protein sequence ID" value="CAA9565501.1"/>
    <property type="molecule type" value="Genomic_DNA"/>
</dbReference>
<dbReference type="GO" id="GO:0005524">
    <property type="term" value="F:ATP binding"/>
    <property type="evidence" value="ECO:0007669"/>
    <property type="project" value="UniProtKB-KW"/>
</dbReference>
<dbReference type="PANTHER" id="PTHR46743">
    <property type="entry name" value="TEICHOIC ACIDS EXPORT ATP-BINDING PROTEIN TAGH"/>
    <property type="match status" value="1"/>
</dbReference>
<feature type="domain" description="ABC transporter" evidence="5">
    <location>
        <begin position="40"/>
        <end position="265"/>
    </location>
</feature>
<organism evidence="6">
    <name type="scientific">uncultured Thermomicrobiales bacterium</name>
    <dbReference type="NCBI Taxonomy" id="1645740"/>
    <lineage>
        <taxon>Bacteria</taxon>
        <taxon>Pseudomonadati</taxon>
        <taxon>Thermomicrobiota</taxon>
        <taxon>Thermomicrobia</taxon>
        <taxon>Thermomicrobiales</taxon>
        <taxon>environmental samples</taxon>
    </lineage>
</organism>
<evidence type="ECO:0000256" key="3">
    <source>
        <dbReference type="ARBA" id="ARBA00022741"/>
    </source>
</evidence>
<dbReference type="Pfam" id="PF00005">
    <property type="entry name" value="ABC_tran"/>
    <property type="match status" value="1"/>
</dbReference>
<dbReference type="Gene3D" id="3.40.50.300">
    <property type="entry name" value="P-loop containing nucleotide triphosphate hydrolases"/>
    <property type="match status" value="1"/>
</dbReference>
<dbReference type="AlphaFoldDB" id="A0A6J4V364"/>
<dbReference type="GO" id="GO:0140359">
    <property type="term" value="F:ABC-type transporter activity"/>
    <property type="evidence" value="ECO:0007669"/>
    <property type="project" value="InterPro"/>
</dbReference>
<keyword evidence="3" id="KW-0547">Nucleotide-binding</keyword>
<dbReference type="InterPro" id="IPR027417">
    <property type="entry name" value="P-loop_NTPase"/>
</dbReference>
<dbReference type="GO" id="GO:0016887">
    <property type="term" value="F:ATP hydrolysis activity"/>
    <property type="evidence" value="ECO:0007669"/>
    <property type="project" value="InterPro"/>
</dbReference>
<evidence type="ECO:0000259" key="5">
    <source>
        <dbReference type="PROSITE" id="PS50893"/>
    </source>
</evidence>
<dbReference type="GO" id="GO:0016020">
    <property type="term" value="C:membrane"/>
    <property type="evidence" value="ECO:0007669"/>
    <property type="project" value="InterPro"/>
</dbReference>
<evidence type="ECO:0000256" key="2">
    <source>
        <dbReference type="ARBA" id="ARBA00022448"/>
    </source>
</evidence>
<dbReference type="SUPFAM" id="SSF52540">
    <property type="entry name" value="P-loop containing nucleoside triphosphate hydrolases"/>
    <property type="match status" value="1"/>
</dbReference>
<reference evidence="6" key="1">
    <citation type="submission" date="2020-02" db="EMBL/GenBank/DDBJ databases">
        <authorList>
            <person name="Meier V. D."/>
        </authorList>
    </citation>
    <scope>NUCLEOTIDE SEQUENCE</scope>
    <source>
        <strain evidence="6">AVDCRST_MAG88</strain>
    </source>
</reference>
<dbReference type="InterPro" id="IPR015860">
    <property type="entry name" value="ABC_transpr_TagH-like"/>
</dbReference>
<dbReference type="EC" id="3.6.3.40" evidence="6"/>
<dbReference type="PROSITE" id="PS50893">
    <property type="entry name" value="ABC_TRANSPORTER_2"/>
    <property type="match status" value="1"/>
</dbReference>
<dbReference type="InterPro" id="IPR003439">
    <property type="entry name" value="ABC_transporter-like_ATP-bd"/>
</dbReference>
<keyword evidence="2" id="KW-0813">Transport</keyword>